<dbReference type="Gene3D" id="3.30.420.40">
    <property type="match status" value="2"/>
</dbReference>
<evidence type="ECO:0000313" key="7">
    <source>
        <dbReference type="EMBL" id="OPX49056.1"/>
    </source>
</evidence>
<evidence type="ECO:0000256" key="2">
    <source>
        <dbReference type="ARBA" id="ARBA00022741"/>
    </source>
</evidence>
<keyword evidence="3 6" id="KW-0067">ATP-binding</keyword>
<dbReference type="RefSeq" id="WP_080022109.1">
    <property type="nucleotide sequence ID" value="NZ_LTAY01000026.1"/>
</dbReference>
<evidence type="ECO:0000313" key="8">
    <source>
        <dbReference type="Proteomes" id="UP000191448"/>
    </source>
</evidence>
<dbReference type="PANTHER" id="PTHR42749:SF4">
    <property type="entry name" value="CELL SHAPE-DETERMINING PROTEIN MBL"/>
    <property type="match status" value="1"/>
</dbReference>
<comment type="caution">
    <text evidence="7">The sequence shown here is derived from an EMBL/GenBank/DDBJ whole genome shotgun (WGS) entry which is preliminary data.</text>
</comment>
<keyword evidence="1 6" id="KW-0963">Cytoplasm</keyword>
<feature type="binding site" evidence="6">
    <location>
        <begin position="162"/>
        <end position="164"/>
    </location>
    <ligand>
        <name>ATP</name>
        <dbReference type="ChEBI" id="CHEBI:30616"/>
    </ligand>
</feature>
<reference evidence="7 8" key="1">
    <citation type="submission" date="2016-02" db="EMBL/GenBank/DDBJ databases">
        <title>Genome sequence of Clostridium thermobutyricum DSM 4928.</title>
        <authorList>
            <person name="Poehlein A."/>
            <person name="Daniel R."/>
        </authorList>
    </citation>
    <scope>NUCLEOTIDE SEQUENCE [LARGE SCALE GENOMIC DNA]</scope>
    <source>
        <strain evidence="7 8">DSM 4928</strain>
    </source>
</reference>
<dbReference type="GO" id="GO:0005737">
    <property type="term" value="C:cytoplasm"/>
    <property type="evidence" value="ECO:0007669"/>
    <property type="project" value="UniProtKB-SubCell"/>
</dbReference>
<proteinExistence type="inferred from homology"/>
<comment type="function">
    <text evidence="6">Forms membrane-associated dynamic filaments that are essential for cell shape determination. Acts by regulating cell wall synthesis and cell elongation, and thus cell shape. A feedback loop between cell geometry and MreB localization may maintain elongated cell shape by targeting cell wall growth to regions of negative cell wall curvature.</text>
</comment>
<comment type="subcellular location">
    <subcellularLocation>
        <location evidence="6">Cytoplasm</location>
    </subcellularLocation>
    <text evidence="6">Membrane-associated.</text>
</comment>
<dbReference type="NCBIfam" id="TIGR00904">
    <property type="entry name" value="mreB"/>
    <property type="match status" value="1"/>
</dbReference>
<dbReference type="PANTHER" id="PTHR42749">
    <property type="entry name" value="CELL SHAPE-DETERMINING PROTEIN MREB"/>
    <property type="match status" value="1"/>
</dbReference>
<gene>
    <name evidence="7" type="primary">mreB_1</name>
    <name evidence="6" type="synonym">mreB</name>
    <name evidence="7" type="ORF">CLTHE_08030</name>
</gene>
<comment type="similarity">
    <text evidence="5 6">Belongs to the FtsA/MreB family.</text>
</comment>
<dbReference type="CDD" id="cd10225">
    <property type="entry name" value="ASKHA_NBD_MreB-like"/>
    <property type="match status" value="1"/>
</dbReference>
<feature type="binding site" evidence="6">
    <location>
        <begin position="290"/>
        <end position="293"/>
    </location>
    <ligand>
        <name>ATP</name>
        <dbReference type="ChEBI" id="CHEBI:30616"/>
    </ligand>
</feature>
<evidence type="ECO:0000256" key="1">
    <source>
        <dbReference type="ARBA" id="ARBA00022490"/>
    </source>
</evidence>
<dbReference type="SUPFAM" id="SSF53067">
    <property type="entry name" value="Actin-like ATPase domain"/>
    <property type="match status" value="2"/>
</dbReference>
<feature type="binding site" evidence="6">
    <location>
        <begin position="210"/>
        <end position="213"/>
    </location>
    <ligand>
        <name>ATP</name>
        <dbReference type="ChEBI" id="CHEBI:30616"/>
    </ligand>
</feature>
<dbReference type="GO" id="GO:0008360">
    <property type="term" value="P:regulation of cell shape"/>
    <property type="evidence" value="ECO:0007669"/>
    <property type="project" value="UniProtKB-UniRule"/>
</dbReference>
<dbReference type="InterPro" id="IPR043129">
    <property type="entry name" value="ATPase_NBD"/>
</dbReference>
<evidence type="ECO:0000256" key="5">
    <source>
        <dbReference type="ARBA" id="ARBA00023458"/>
    </source>
</evidence>
<comment type="subunit">
    <text evidence="6">Forms polymers.</text>
</comment>
<dbReference type="PRINTS" id="PR01652">
    <property type="entry name" value="SHAPEPROTEIN"/>
</dbReference>
<sequence>MWFWKWNRGNDLGIDLGTATVLVYMKGKGIVLKEPSVVAMNKNTGKVLAVGEEARKMIGRTPGNIVAVRPLKDGVISDYDVTEKMLQELINKVCGNKKITTPKVMICIPSMATEVEKRAVIDAARNSGAKEVHLIEEPLAAAIGAGLDITKPNGCMIVDIGGGTCDIAVISLGGIVIRTSIKSAGDKFDDAIIRYIRNKYKLMIGEKTAEELKISIGSVYEDDNDSKAVVRGRNMLTGLPDNLSITSAEIRESLKEPINLIIEGVKGVLEKTPPEIVADIIEQGILMTGGGSLIHGLDKLIQKETGLEVKIAENSVEAVAEGTGMVLGYIDKLDTSVNNGEVILID</sequence>
<organism evidence="7 8">
    <name type="scientific">Clostridium thermobutyricum DSM 4928</name>
    <dbReference type="NCBI Taxonomy" id="1121339"/>
    <lineage>
        <taxon>Bacteria</taxon>
        <taxon>Bacillati</taxon>
        <taxon>Bacillota</taxon>
        <taxon>Clostridia</taxon>
        <taxon>Eubacteriales</taxon>
        <taxon>Clostridiaceae</taxon>
        <taxon>Clostridium</taxon>
    </lineage>
</organism>
<evidence type="ECO:0000256" key="4">
    <source>
        <dbReference type="ARBA" id="ARBA00022960"/>
    </source>
</evidence>
<dbReference type="NCBIfam" id="NF010539">
    <property type="entry name" value="PRK13927.1"/>
    <property type="match status" value="1"/>
</dbReference>
<name>A0A1V4SX66_9CLOT</name>
<accession>A0A1V4SX66</accession>
<dbReference type="InterPro" id="IPR056546">
    <property type="entry name" value="MreB_MamK-like"/>
</dbReference>
<keyword evidence="2 6" id="KW-0547">Nucleotide-binding</keyword>
<dbReference type="OrthoDB" id="9768127at2"/>
<evidence type="ECO:0000256" key="3">
    <source>
        <dbReference type="ARBA" id="ARBA00022840"/>
    </source>
</evidence>
<dbReference type="InterPro" id="IPR004753">
    <property type="entry name" value="MreB"/>
</dbReference>
<dbReference type="Pfam" id="PF06723">
    <property type="entry name" value="MreB_Mbl"/>
    <property type="match status" value="1"/>
</dbReference>
<keyword evidence="4 6" id="KW-0133">Cell shape</keyword>
<dbReference type="AlphaFoldDB" id="A0A1V4SX66"/>
<dbReference type="EMBL" id="LTAY01000026">
    <property type="protein sequence ID" value="OPX49056.1"/>
    <property type="molecule type" value="Genomic_DNA"/>
</dbReference>
<protein>
    <recommendedName>
        <fullName evidence="6">Cell shape-determining protein MreB</fullName>
    </recommendedName>
</protein>
<dbReference type="GO" id="GO:0005524">
    <property type="term" value="F:ATP binding"/>
    <property type="evidence" value="ECO:0007669"/>
    <property type="project" value="UniProtKB-KW"/>
</dbReference>
<evidence type="ECO:0000256" key="6">
    <source>
        <dbReference type="HAMAP-Rule" id="MF_02207"/>
    </source>
</evidence>
<dbReference type="GO" id="GO:0000902">
    <property type="term" value="P:cell morphogenesis"/>
    <property type="evidence" value="ECO:0007669"/>
    <property type="project" value="InterPro"/>
</dbReference>
<dbReference type="HAMAP" id="MF_02207">
    <property type="entry name" value="MreB"/>
    <property type="match status" value="1"/>
</dbReference>
<dbReference type="Proteomes" id="UP000191448">
    <property type="component" value="Unassembled WGS sequence"/>
</dbReference>
<comment type="caution">
    <text evidence="6">Lacks conserved residue(s) required for the propagation of feature annotation.</text>
</comment>